<dbReference type="GO" id="GO:0016783">
    <property type="term" value="F:sulfurtransferase activity"/>
    <property type="evidence" value="ECO:0007669"/>
    <property type="project" value="InterPro"/>
</dbReference>
<reference evidence="3" key="1">
    <citation type="submission" date="2016-10" db="EMBL/GenBank/DDBJ databases">
        <authorList>
            <person name="Varghese N."/>
            <person name="Submissions S."/>
        </authorList>
    </citation>
    <scope>NUCLEOTIDE SEQUENCE [LARGE SCALE GENOMIC DNA]</scope>
    <source>
        <strain evidence="3">DSM 4771</strain>
    </source>
</reference>
<dbReference type="InterPro" id="IPR052188">
    <property type="entry name" value="Ni-pincer_cofactor_biosynth"/>
</dbReference>
<dbReference type="PIRSF" id="PIRSF006661">
    <property type="entry name" value="PP-lp_UCP006661"/>
    <property type="match status" value="1"/>
</dbReference>
<organism evidence="2 3">
    <name type="scientific">Salimicrobium halophilum</name>
    <dbReference type="NCBI Taxonomy" id="86666"/>
    <lineage>
        <taxon>Bacteria</taxon>
        <taxon>Bacillati</taxon>
        <taxon>Bacillota</taxon>
        <taxon>Bacilli</taxon>
        <taxon>Bacillales</taxon>
        <taxon>Bacillaceae</taxon>
        <taxon>Salimicrobium</taxon>
    </lineage>
</organism>
<name>A0A1G8RJP7_9BACI</name>
<dbReference type="SUPFAM" id="SSF52402">
    <property type="entry name" value="Adenine nucleotide alpha hydrolases-like"/>
    <property type="match status" value="1"/>
</dbReference>
<proteinExistence type="predicted"/>
<protein>
    <recommendedName>
        <fullName evidence="1">NAD/GMP synthase domain-containing protein</fullName>
    </recommendedName>
</protein>
<dbReference type="InterPro" id="IPR022310">
    <property type="entry name" value="NAD/GMP_synthase"/>
</dbReference>
<dbReference type="Proteomes" id="UP000199225">
    <property type="component" value="Unassembled WGS sequence"/>
</dbReference>
<dbReference type="RefSeq" id="WP_245688100.1">
    <property type="nucleotide sequence ID" value="NZ_FNEV01000002.1"/>
</dbReference>
<dbReference type="PANTHER" id="PTHR43169">
    <property type="entry name" value="EXSB FAMILY PROTEIN"/>
    <property type="match status" value="1"/>
</dbReference>
<dbReference type="InterPro" id="IPR005232">
    <property type="entry name" value="LarE"/>
</dbReference>
<dbReference type="AlphaFoldDB" id="A0A1G8RJP7"/>
<evidence type="ECO:0000259" key="1">
    <source>
        <dbReference type="Pfam" id="PF02540"/>
    </source>
</evidence>
<gene>
    <name evidence="2" type="ORF">SAMN04490247_1078</name>
</gene>
<dbReference type="Gene3D" id="3.40.50.620">
    <property type="entry name" value="HUPs"/>
    <property type="match status" value="1"/>
</dbReference>
<dbReference type="InterPro" id="IPR014729">
    <property type="entry name" value="Rossmann-like_a/b/a_fold"/>
</dbReference>
<dbReference type="STRING" id="86666.SAMN04490247_1078"/>
<feature type="domain" description="NAD/GMP synthase" evidence="1">
    <location>
        <begin position="14"/>
        <end position="79"/>
    </location>
</feature>
<dbReference type="GO" id="GO:0006163">
    <property type="term" value="P:purine nucleotide metabolic process"/>
    <property type="evidence" value="ECO:0007669"/>
    <property type="project" value="UniProtKB-ARBA"/>
</dbReference>
<accession>A0A1G8RJP7</accession>
<dbReference type="Pfam" id="PF02540">
    <property type="entry name" value="NAD_synthase"/>
    <property type="match status" value="1"/>
</dbReference>
<dbReference type="EMBL" id="FNEV01000002">
    <property type="protein sequence ID" value="SDJ17217.1"/>
    <property type="molecule type" value="Genomic_DNA"/>
</dbReference>
<keyword evidence="3" id="KW-1185">Reference proteome</keyword>
<dbReference type="NCBIfam" id="TIGR00268">
    <property type="entry name" value="ATP-dependent sacrificial sulfur transferase LarE"/>
    <property type="match status" value="1"/>
</dbReference>
<sequence length="273" mass="30926">MSKNEQLGTLLRSMEKVVVAFSGGVDSSFLLKRAQDELGSDNVLAVVVASELFRQEEFDGAVRLAEEMGVPVHRVSMRELEDENIVNNTPESWYYSKKMLYKALNETAETFGFSYVLDGMIKDDEDDFRPGMRARTEAGVRSPIQEVGMYKQEIRELSKALDIPVWDKPASCSLASRIPYGTPIDRQKITQVDQAERFIQSLGFKIVRVRHHGELARVEVRPVEMLSLMQKKDQVLMKLRSLGFSYISIDLDGYRTGSMNEVLEDKKNTTSVG</sequence>
<evidence type="ECO:0000313" key="2">
    <source>
        <dbReference type="EMBL" id="SDJ17217.1"/>
    </source>
</evidence>
<dbReference type="PANTHER" id="PTHR43169:SF2">
    <property type="entry name" value="NAD_GMP SYNTHASE DOMAIN-CONTAINING PROTEIN"/>
    <property type="match status" value="1"/>
</dbReference>
<evidence type="ECO:0000313" key="3">
    <source>
        <dbReference type="Proteomes" id="UP000199225"/>
    </source>
</evidence>
<dbReference type="CDD" id="cd01990">
    <property type="entry name" value="LarE-like"/>
    <property type="match status" value="1"/>
</dbReference>